<keyword evidence="2" id="KW-0732">Signal</keyword>
<feature type="transmembrane region" description="Helical" evidence="1">
    <location>
        <begin position="121"/>
        <end position="144"/>
    </location>
</feature>
<proteinExistence type="predicted"/>
<feature type="transmembrane region" description="Helical" evidence="1">
    <location>
        <begin position="205"/>
        <end position="225"/>
    </location>
</feature>
<accession>A0A166LA08</accession>
<sequence>MLSEYNRCHPPLVLVSALALFSLIRGASATTNFSKCLAEINNGTWGLDGGRNNTGHPVHISQATAVTFELCNRACGTGPEAFSWPVFSQQFSAWLLPWLALISQLPFGAKLRSENIMSMMLAVGSPTLAAYSLVLTVLNGRWIARQFSRYEYPNTRYAVRILTSLQQTHLTVNTADGLLSSLVILPENDHWWADFAEWLDFAQTWSIAAAASVAWVLIAYLFTVIDSFTSILESVNSNGQSVGSVWLWLLPVVVGWLQISPKCDIERLTSAIKRANDIAYIAPTSPGLPAVPAGAESSDRAIAIRKERPGSVYHDEECSAPIYNYARFFSWVQAADEVSCAFHYASEKAWLHKPVDPKSSWQISAGKDGIHPENRVGSLEQVEAYCSNAEYSQRSRWGPEVLSRSMVAGLLSLALQWGTTGAAIVVVYFTPTTGLGCRSAAYLLYAAVSTLVWMMMVASSALAHYSTPHSTKKQHTSLIDASERTAAVVSILLRRTGKVLAACNAIWIVATCMFQFSNFFDRCYCNSSVFGLGKAAAYNVIQFTEADLPGMREAWIGGVVLALSVGLGFIGFLNTFLDPALQA</sequence>
<dbReference type="STRING" id="436010.A0A166LA08"/>
<evidence type="ECO:0000256" key="1">
    <source>
        <dbReference type="SAM" id="Phobius"/>
    </source>
</evidence>
<feature type="transmembrane region" description="Helical" evidence="1">
    <location>
        <begin position="499"/>
        <end position="520"/>
    </location>
</feature>
<gene>
    <name evidence="3" type="ORF">FIBSPDRAFT_919245</name>
</gene>
<keyword evidence="1" id="KW-0472">Membrane</keyword>
<feature type="chain" id="PRO_5007876808" evidence="2">
    <location>
        <begin position="30"/>
        <end position="583"/>
    </location>
</feature>
<dbReference type="EMBL" id="KV417537">
    <property type="protein sequence ID" value="KZP22733.1"/>
    <property type="molecule type" value="Genomic_DNA"/>
</dbReference>
<evidence type="ECO:0000313" key="4">
    <source>
        <dbReference type="Proteomes" id="UP000076532"/>
    </source>
</evidence>
<feature type="transmembrane region" description="Helical" evidence="1">
    <location>
        <begin position="442"/>
        <end position="465"/>
    </location>
</feature>
<keyword evidence="1" id="KW-0812">Transmembrane</keyword>
<protein>
    <submittedName>
        <fullName evidence="3">Uncharacterized protein</fullName>
    </submittedName>
</protein>
<feature type="transmembrane region" description="Helical" evidence="1">
    <location>
        <begin position="406"/>
        <end position="430"/>
    </location>
</feature>
<dbReference type="AlphaFoldDB" id="A0A166LA08"/>
<reference evidence="3 4" key="1">
    <citation type="journal article" date="2016" name="Mol. Biol. Evol.">
        <title>Comparative Genomics of Early-Diverging Mushroom-Forming Fungi Provides Insights into the Origins of Lignocellulose Decay Capabilities.</title>
        <authorList>
            <person name="Nagy L.G."/>
            <person name="Riley R."/>
            <person name="Tritt A."/>
            <person name="Adam C."/>
            <person name="Daum C."/>
            <person name="Floudas D."/>
            <person name="Sun H."/>
            <person name="Yadav J.S."/>
            <person name="Pangilinan J."/>
            <person name="Larsson K.H."/>
            <person name="Matsuura K."/>
            <person name="Barry K."/>
            <person name="Labutti K."/>
            <person name="Kuo R."/>
            <person name="Ohm R.A."/>
            <person name="Bhattacharya S.S."/>
            <person name="Shirouzu T."/>
            <person name="Yoshinaga Y."/>
            <person name="Martin F.M."/>
            <person name="Grigoriev I.V."/>
            <person name="Hibbett D.S."/>
        </authorList>
    </citation>
    <scope>NUCLEOTIDE SEQUENCE [LARGE SCALE GENOMIC DNA]</scope>
    <source>
        <strain evidence="3 4">CBS 109695</strain>
    </source>
</reference>
<feature type="signal peptide" evidence="2">
    <location>
        <begin position="1"/>
        <end position="29"/>
    </location>
</feature>
<dbReference type="Proteomes" id="UP000076532">
    <property type="component" value="Unassembled WGS sequence"/>
</dbReference>
<organism evidence="3 4">
    <name type="scientific">Athelia psychrophila</name>
    <dbReference type="NCBI Taxonomy" id="1759441"/>
    <lineage>
        <taxon>Eukaryota</taxon>
        <taxon>Fungi</taxon>
        <taxon>Dikarya</taxon>
        <taxon>Basidiomycota</taxon>
        <taxon>Agaricomycotina</taxon>
        <taxon>Agaricomycetes</taxon>
        <taxon>Agaricomycetidae</taxon>
        <taxon>Atheliales</taxon>
        <taxon>Atheliaceae</taxon>
        <taxon>Athelia</taxon>
    </lineage>
</organism>
<evidence type="ECO:0000256" key="2">
    <source>
        <dbReference type="SAM" id="SignalP"/>
    </source>
</evidence>
<keyword evidence="1" id="KW-1133">Transmembrane helix</keyword>
<keyword evidence="4" id="KW-1185">Reference proteome</keyword>
<evidence type="ECO:0000313" key="3">
    <source>
        <dbReference type="EMBL" id="KZP22733.1"/>
    </source>
</evidence>
<feature type="transmembrane region" description="Helical" evidence="1">
    <location>
        <begin position="554"/>
        <end position="577"/>
    </location>
</feature>
<name>A0A166LA08_9AGAM</name>
<dbReference type="OrthoDB" id="5392263at2759"/>